<reference evidence="1 2" key="1">
    <citation type="submission" date="2016-07" db="EMBL/GenBank/DDBJ databases">
        <title>Genome and transcriptome analysis of iron-reducing fermentative bacteria Anoxybacter fermentans.</title>
        <authorList>
            <person name="Zeng X."/>
            <person name="Shao Z."/>
        </authorList>
    </citation>
    <scope>NUCLEOTIDE SEQUENCE [LARGE SCALE GENOMIC DNA]</scope>
    <source>
        <strain evidence="1 2">DY22613</strain>
    </source>
</reference>
<dbReference type="Proteomes" id="UP000267250">
    <property type="component" value="Chromosome"/>
</dbReference>
<keyword evidence="2" id="KW-1185">Reference proteome</keyword>
<name>A0A3Q9HRU4_9FIRM</name>
<evidence type="ECO:0000313" key="2">
    <source>
        <dbReference type="Proteomes" id="UP000267250"/>
    </source>
</evidence>
<accession>A0A3Q9HRU4</accession>
<dbReference type="KEGG" id="aft:BBF96_12675"/>
<dbReference type="AlphaFoldDB" id="A0A3Q9HRU4"/>
<gene>
    <name evidence="1" type="ORF">BBF96_12675</name>
</gene>
<organism evidence="1 2">
    <name type="scientific">Anoxybacter fermentans</name>
    <dbReference type="NCBI Taxonomy" id="1323375"/>
    <lineage>
        <taxon>Bacteria</taxon>
        <taxon>Bacillati</taxon>
        <taxon>Bacillota</taxon>
        <taxon>Clostridia</taxon>
        <taxon>Halanaerobiales</taxon>
        <taxon>Anoxybacter</taxon>
    </lineage>
</organism>
<dbReference type="RefSeq" id="WP_127017530.1">
    <property type="nucleotide sequence ID" value="NZ_CP016379.1"/>
</dbReference>
<protein>
    <submittedName>
        <fullName evidence="1">Uncharacterized protein</fullName>
    </submittedName>
</protein>
<evidence type="ECO:0000313" key="1">
    <source>
        <dbReference type="EMBL" id="AZR74174.1"/>
    </source>
</evidence>
<sequence length="90" mass="10522">MGNYYLLLRNGTMETIKNFLNVYQENDKLVVETTNDSITFEKNQVVMHGTEDYWVKVLELFKCIDRIMYKRINSSLAKAVTLGYLFGKIS</sequence>
<dbReference type="EMBL" id="CP016379">
    <property type="protein sequence ID" value="AZR74174.1"/>
    <property type="molecule type" value="Genomic_DNA"/>
</dbReference>
<proteinExistence type="predicted"/>